<organism evidence="8 9">
    <name type="scientific">Vallitalea pronyensis</name>
    <dbReference type="NCBI Taxonomy" id="1348613"/>
    <lineage>
        <taxon>Bacteria</taxon>
        <taxon>Bacillati</taxon>
        <taxon>Bacillota</taxon>
        <taxon>Clostridia</taxon>
        <taxon>Lachnospirales</taxon>
        <taxon>Vallitaleaceae</taxon>
        <taxon>Vallitalea</taxon>
    </lineage>
</organism>
<evidence type="ECO:0000313" key="8">
    <source>
        <dbReference type="EMBL" id="QUI23310.1"/>
    </source>
</evidence>
<sequence>MNIYELRNKFPSQDGNVTQQDNILHHIHKLITGIDEKKNKNKPILGELKRKNNDLYDQFIHSSHLPLKGCDNDQIIHQLLALSEGHPFVNQFNLNNVSSLASIPSFLGNIAAILLDGNNVWDVVGPACAEAEVRIIAMLSELIGYSKTKTWGYTTWGGQGAVFSSLRLAISKYDSKATQYGVPKNLYCFASENCHYSLLKSMEATGIGSDHLILVKSNEDLSMDLDDLEFHIRQVIHKGGIPLYILATMGSTDSFSIDDIKGIKTICQHFQDQYLVKPIHIHADSAIGGMFLVFNDYNLNENPLLFSKDVLHEIEKIKIKLSPMHLADTVCFDFHKLGSTPYTSSVFMAKKGVDFKLLDLSESDTPYVGNRGYGSYHTSYTLECSRMGSSITIYAALLGMGVEGYQVLFGHYIKVTLAFRQKLMNRFHNVAIINEGVVGMITAFRFYENTPCLYEERHGKRLKRLIDETNTFNKKLFDIFGEKRAEVFLGDTTKVTTVISSDGYPVPLACVKVVIMSPYTDVQHMDRVLDFMEECIQLYGEREEKAV</sequence>
<dbReference type="GO" id="GO:0005737">
    <property type="term" value="C:cytoplasm"/>
    <property type="evidence" value="ECO:0007669"/>
    <property type="project" value="TreeGrafter"/>
</dbReference>
<keyword evidence="5 7" id="KW-0456">Lyase</keyword>
<dbReference type="InterPro" id="IPR015421">
    <property type="entry name" value="PyrdxlP-dep_Trfase_major"/>
</dbReference>
<name>A0A8J8MKG4_9FIRM</name>
<dbReference type="Pfam" id="PF00282">
    <property type="entry name" value="Pyridoxal_deC"/>
    <property type="match status" value="1"/>
</dbReference>
<dbReference type="RefSeq" id="WP_212693990.1">
    <property type="nucleotide sequence ID" value="NZ_CP058649.1"/>
</dbReference>
<evidence type="ECO:0000256" key="6">
    <source>
        <dbReference type="PIRSR" id="PIRSR602129-50"/>
    </source>
</evidence>
<keyword evidence="9" id="KW-1185">Reference proteome</keyword>
<dbReference type="Proteomes" id="UP000683246">
    <property type="component" value="Chromosome"/>
</dbReference>
<keyword evidence="8" id="KW-0032">Aminotransferase</keyword>
<dbReference type="Gene3D" id="3.40.640.10">
    <property type="entry name" value="Type I PLP-dependent aspartate aminotransferase-like (Major domain)"/>
    <property type="match status" value="1"/>
</dbReference>
<keyword evidence="3" id="KW-0210">Decarboxylase</keyword>
<dbReference type="EMBL" id="CP058649">
    <property type="protein sequence ID" value="QUI23310.1"/>
    <property type="molecule type" value="Genomic_DNA"/>
</dbReference>
<evidence type="ECO:0000313" key="9">
    <source>
        <dbReference type="Proteomes" id="UP000683246"/>
    </source>
</evidence>
<dbReference type="PANTHER" id="PTHR45677">
    <property type="entry name" value="GLUTAMATE DECARBOXYLASE-RELATED"/>
    <property type="match status" value="1"/>
</dbReference>
<dbReference type="AlphaFoldDB" id="A0A8J8MKG4"/>
<evidence type="ECO:0000256" key="4">
    <source>
        <dbReference type="ARBA" id="ARBA00022898"/>
    </source>
</evidence>
<gene>
    <name evidence="8" type="ORF">HZI73_13890</name>
</gene>
<evidence type="ECO:0000256" key="5">
    <source>
        <dbReference type="ARBA" id="ARBA00023239"/>
    </source>
</evidence>
<dbReference type="GO" id="GO:0030170">
    <property type="term" value="F:pyridoxal phosphate binding"/>
    <property type="evidence" value="ECO:0007669"/>
    <property type="project" value="InterPro"/>
</dbReference>
<evidence type="ECO:0000256" key="2">
    <source>
        <dbReference type="ARBA" id="ARBA00009533"/>
    </source>
</evidence>
<reference evidence="8" key="1">
    <citation type="submission" date="2020-07" db="EMBL/GenBank/DDBJ databases">
        <title>Vallitalea pronyensis genome.</title>
        <authorList>
            <person name="Postec A."/>
        </authorList>
    </citation>
    <scope>NUCLEOTIDE SEQUENCE</scope>
    <source>
        <strain evidence="8">FatNI3</strain>
    </source>
</reference>
<accession>A0A8J8MKG4</accession>
<dbReference type="InterPro" id="IPR002129">
    <property type="entry name" value="PyrdxlP-dep_de-COase"/>
</dbReference>
<dbReference type="InterPro" id="IPR015424">
    <property type="entry name" value="PyrdxlP-dep_Trfase"/>
</dbReference>
<dbReference type="GO" id="GO:0019752">
    <property type="term" value="P:carboxylic acid metabolic process"/>
    <property type="evidence" value="ECO:0007669"/>
    <property type="project" value="InterPro"/>
</dbReference>
<dbReference type="KEGG" id="vpy:HZI73_13890"/>
<keyword evidence="4 6" id="KW-0663">Pyridoxal phosphate</keyword>
<evidence type="ECO:0000256" key="7">
    <source>
        <dbReference type="RuleBase" id="RU000382"/>
    </source>
</evidence>
<evidence type="ECO:0000256" key="1">
    <source>
        <dbReference type="ARBA" id="ARBA00001933"/>
    </source>
</evidence>
<dbReference type="GO" id="GO:0004058">
    <property type="term" value="F:aromatic-L-amino-acid decarboxylase activity"/>
    <property type="evidence" value="ECO:0007669"/>
    <property type="project" value="UniProtKB-ARBA"/>
</dbReference>
<comment type="cofactor">
    <cofactor evidence="1 6 7">
        <name>pyridoxal 5'-phosphate</name>
        <dbReference type="ChEBI" id="CHEBI:597326"/>
    </cofactor>
</comment>
<evidence type="ECO:0000256" key="3">
    <source>
        <dbReference type="ARBA" id="ARBA00022793"/>
    </source>
</evidence>
<protein>
    <submittedName>
        <fullName evidence="8">Aspartate aminotransferase family protein</fullName>
    </submittedName>
</protein>
<feature type="modified residue" description="N6-(pyridoxal phosphate)lysine" evidence="6">
    <location>
        <position position="336"/>
    </location>
</feature>
<keyword evidence="8" id="KW-0808">Transferase</keyword>
<comment type="similarity">
    <text evidence="2 7">Belongs to the group II decarboxylase family.</text>
</comment>
<proteinExistence type="inferred from homology"/>
<dbReference type="GO" id="GO:0008483">
    <property type="term" value="F:transaminase activity"/>
    <property type="evidence" value="ECO:0007669"/>
    <property type="project" value="UniProtKB-KW"/>
</dbReference>
<dbReference type="SUPFAM" id="SSF53383">
    <property type="entry name" value="PLP-dependent transferases"/>
    <property type="match status" value="1"/>
</dbReference>
<dbReference type="PANTHER" id="PTHR45677:SF8">
    <property type="entry name" value="CYSTEINE SULFINIC ACID DECARBOXYLASE"/>
    <property type="match status" value="1"/>
</dbReference>